<sequence length="76" mass="8667">MSILYICRHCRSHVGQIDRDTVDEARLGFQFLTPGERRDIISYNPDGNVIVKVTCDYCREALEANPELSLLSNPLQ</sequence>
<dbReference type="Pfam" id="PF10955">
    <property type="entry name" value="Fin"/>
    <property type="match status" value="1"/>
</dbReference>
<name>A0ABW3D9H1_9BACL</name>
<keyword evidence="2" id="KW-1185">Reference proteome</keyword>
<organism evidence="1 2">
    <name type="scientific">Paenibacillus residui</name>
    <dbReference type="NCBI Taxonomy" id="629724"/>
    <lineage>
        <taxon>Bacteria</taxon>
        <taxon>Bacillati</taxon>
        <taxon>Bacillota</taxon>
        <taxon>Bacilli</taxon>
        <taxon>Bacillales</taxon>
        <taxon>Paenibacillaceae</taxon>
        <taxon>Paenibacillus</taxon>
    </lineage>
</organism>
<accession>A0ABW3D9H1</accession>
<gene>
    <name evidence="1" type="ORF">ACFQ03_10700</name>
</gene>
<protein>
    <submittedName>
        <fullName evidence="1">Anti-sigma-F factor Fin</fullName>
    </submittedName>
</protein>
<dbReference type="Proteomes" id="UP001597120">
    <property type="component" value="Unassembled WGS sequence"/>
</dbReference>
<comment type="caution">
    <text evidence="1">The sequence shown here is derived from an EMBL/GenBank/DDBJ whole genome shotgun (WGS) entry which is preliminary data.</text>
</comment>
<evidence type="ECO:0000313" key="2">
    <source>
        <dbReference type="Proteomes" id="UP001597120"/>
    </source>
</evidence>
<dbReference type="EMBL" id="JBHTIU010000033">
    <property type="protein sequence ID" value="MFD0869621.1"/>
    <property type="molecule type" value="Genomic_DNA"/>
</dbReference>
<dbReference type="RefSeq" id="WP_144936740.1">
    <property type="nucleotide sequence ID" value="NZ_JBHTIU010000033.1"/>
</dbReference>
<proteinExistence type="predicted"/>
<reference evidence="2" key="1">
    <citation type="journal article" date="2019" name="Int. J. Syst. Evol. Microbiol.">
        <title>The Global Catalogue of Microorganisms (GCM) 10K type strain sequencing project: providing services to taxonomists for standard genome sequencing and annotation.</title>
        <authorList>
            <consortium name="The Broad Institute Genomics Platform"/>
            <consortium name="The Broad Institute Genome Sequencing Center for Infectious Disease"/>
            <person name="Wu L."/>
            <person name="Ma J."/>
        </authorList>
    </citation>
    <scope>NUCLEOTIDE SEQUENCE [LARGE SCALE GENOMIC DNA]</scope>
    <source>
        <strain evidence="2">CCUG 57263</strain>
    </source>
</reference>
<dbReference type="InterPro" id="IPR020115">
    <property type="entry name" value="Fin"/>
</dbReference>
<evidence type="ECO:0000313" key="1">
    <source>
        <dbReference type="EMBL" id="MFD0869621.1"/>
    </source>
</evidence>